<feature type="region of interest" description="Disordered" evidence="1">
    <location>
        <begin position="76"/>
        <end position="105"/>
    </location>
</feature>
<dbReference type="STRING" id="1123269.NX02_12960"/>
<evidence type="ECO:0008006" key="5">
    <source>
        <dbReference type="Google" id="ProtNLM"/>
    </source>
</evidence>
<dbReference type="Proteomes" id="UP000018851">
    <property type="component" value="Chromosome"/>
</dbReference>
<dbReference type="AlphaFoldDB" id="W0AF39"/>
<feature type="transmembrane region" description="Helical" evidence="2">
    <location>
        <begin position="49"/>
        <end position="72"/>
    </location>
</feature>
<keyword evidence="2" id="KW-1133">Transmembrane helix</keyword>
<dbReference type="PATRIC" id="fig|1123269.5.peg.2522"/>
<feature type="region of interest" description="Disordered" evidence="1">
    <location>
        <begin position="1"/>
        <end position="25"/>
    </location>
</feature>
<keyword evidence="2" id="KW-0472">Membrane</keyword>
<proteinExistence type="predicted"/>
<reference evidence="3 4" key="1">
    <citation type="submission" date="2013-07" db="EMBL/GenBank/DDBJ databases">
        <title>Completed genome of Sphingomonas sanxanigenens NX02.</title>
        <authorList>
            <person name="Ma T."/>
            <person name="Huang H."/>
            <person name="Wu M."/>
            <person name="Li X."/>
            <person name="Li G."/>
        </authorList>
    </citation>
    <scope>NUCLEOTIDE SEQUENCE [LARGE SCALE GENOMIC DNA]</scope>
    <source>
        <strain evidence="3 4">NX02</strain>
    </source>
</reference>
<evidence type="ECO:0000256" key="2">
    <source>
        <dbReference type="SAM" id="Phobius"/>
    </source>
</evidence>
<protein>
    <recommendedName>
        <fullName evidence="5">DUF3618 domain-containing protein</fullName>
    </recommendedName>
</protein>
<evidence type="ECO:0000313" key="3">
    <source>
        <dbReference type="EMBL" id="AHE54290.1"/>
    </source>
</evidence>
<dbReference type="HOGENOM" id="CLU_2234866_0_0_5"/>
<sequence>MIEDAIEKQQAGLDLAETPRTTREQINAGMERGREAAGNLIASAQDHPWTTAAIAGGVVAAAAAATAGVVYLNRRRGDEPANSGTDAASEISAAARSPAYGIAAE</sequence>
<evidence type="ECO:0000313" key="4">
    <source>
        <dbReference type="Proteomes" id="UP000018851"/>
    </source>
</evidence>
<name>W0AF39_9SPHN</name>
<organism evidence="3 4">
    <name type="scientific">Sphingomonas sanxanigenens DSM 19645 = NX02</name>
    <dbReference type="NCBI Taxonomy" id="1123269"/>
    <lineage>
        <taxon>Bacteria</taxon>
        <taxon>Pseudomonadati</taxon>
        <taxon>Pseudomonadota</taxon>
        <taxon>Alphaproteobacteria</taxon>
        <taxon>Sphingomonadales</taxon>
        <taxon>Sphingomonadaceae</taxon>
        <taxon>Sphingomonas</taxon>
    </lineage>
</organism>
<keyword evidence="2" id="KW-0812">Transmembrane</keyword>
<dbReference type="EMBL" id="CP006644">
    <property type="protein sequence ID" value="AHE54290.1"/>
    <property type="molecule type" value="Genomic_DNA"/>
</dbReference>
<dbReference type="KEGG" id="ssan:NX02_12960"/>
<evidence type="ECO:0000256" key="1">
    <source>
        <dbReference type="SAM" id="MobiDB-lite"/>
    </source>
</evidence>
<keyword evidence="4" id="KW-1185">Reference proteome</keyword>
<gene>
    <name evidence="3" type="ORF">NX02_12960</name>
</gene>
<accession>W0AF39</accession>
<dbReference type="RefSeq" id="WP_025292495.1">
    <property type="nucleotide sequence ID" value="NZ_CP006644.1"/>
</dbReference>